<dbReference type="Proteomes" id="UP000828251">
    <property type="component" value="Unassembled WGS sequence"/>
</dbReference>
<evidence type="ECO:0000313" key="2">
    <source>
        <dbReference type="Proteomes" id="UP000828251"/>
    </source>
</evidence>
<protein>
    <submittedName>
        <fullName evidence="1">Uncharacterized protein</fullName>
    </submittedName>
</protein>
<sequence>MEASLGEIPFGIDFHPSKELVTLSLIIGDLHLYKYNTDDSLLQRCLDLHAHAESCRTVRFINGGQAVATGSKDCSILATDVETESIIAHLENARMSSIV</sequence>
<accession>A0A9D3U8V0</accession>
<evidence type="ECO:0000313" key="1">
    <source>
        <dbReference type="EMBL" id="KAH1032156.1"/>
    </source>
</evidence>
<gene>
    <name evidence="1" type="ORF">J1N35_044330</name>
</gene>
<dbReference type="SUPFAM" id="SSF50978">
    <property type="entry name" value="WD40 repeat-like"/>
    <property type="match status" value="1"/>
</dbReference>
<comment type="caution">
    <text evidence="1">The sequence shown here is derived from an EMBL/GenBank/DDBJ whole genome shotgun (WGS) entry which is preliminary data.</text>
</comment>
<keyword evidence="2" id="KW-1185">Reference proteome</keyword>
<proteinExistence type="predicted"/>
<organism evidence="1 2">
    <name type="scientific">Gossypium stocksii</name>
    <dbReference type="NCBI Taxonomy" id="47602"/>
    <lineage>
        <taxon>Eukaryota</taxon>
        <taxon>Viridiplantae</taxon>
        <taxon>Streptophyta</taxon>
        <taxon>Embryophyta</taxon>
        <taxon>Tracheophyta</taxon>
        <taxon>Spermatophyta</taxon>
        <taxon>Magnoliopsida</taxon>
        <taxon>eudicotyledons</taxon>
        <taxon>Gunneridae</taxon>
        <taxon>Pentapetalae</taxon>
        <taxon>rosids</taxon>
        <taxon>malvids</taxon>
        <taxon>Malvales</taxon>
        <taxon>Malvaceae</taxon>
        <taxon>Malvoideae</taxon>
        <taxon>Gossypium</taxon>
    </lineage>
</organism>
<dbReference type="AlphaFoldDB" id="A0A9D3U8V0"/>
<dbReference type="Gene3D" id="2.130.10.10">
    <property type="entry name" value="YVTN repeat-like/Quinoprotein amine dehydrogenase"/>
    <property type="match status" value="1"/>
</dbReference>
<dbReference type="InterPro" id="IPR036322">
    <property type="entry name" value="WD40_repeat_dom_sf"/>
</dbReference>
<dbReference type="InterPro" id="IPR015943">
    <property type="entry name" value="WD40/YVTN_repeat-like_dom_sf"/>
</dbReference>
<dbReference type="OrthoDB" id="2288928at2759"/>
<reference evidence="1 2" key="1">
    <citation type="journal article" date="2021" name="Plant Biotechnol. J.">
        <title>Multi-omics assisted identification of the key and species-specific regulatory components of drought-tolerant mechanisms in Gossypium stocksii.</title>
        <authorList>
            <person name="Yu D."/>
            <person name="Ke L."/>
            <person name="Zhang D."/>
            <person name="Wu Y."/>
            <person name="Sun Y."/>
            <person name="Mei J."/>
            <person name="Sun J."/>
            <person name="Sun Y."/>
        </authorList>
    </citation>
    <scope>NUCLEOTIDE SEQUENCE [LARGE SCALE GENOMIC DNA]</scope>
    <source>
        <strain evidence="2">cv. E1</strain>
        <tissue evidence="1">Leaf</tissue>
    </source>
</reference>
<dbReference type="EMBL" id="JAIQCV010000013">
    <property type="protein sequence ID" value="KAH1032156.1"/>
    <property type="molecule type" value="Genomic_DNA"/>
</dbReference>
<name>A0A9D3U8V0_9ROSI</name>